<protein>
    <recommendedName>
        <fullName evidence="3">Peptidase</fullName>
    </recommendedName>
</protein>
<dbReference type="OrthoDB" id="1238772at2"/>
<keyword evidence="2" id="KW-1185">Reference proteome</keyword>
<dbReference type="InterPro" id="IPR024787">
    <property type="entry name" value="EcsC"/>
</dbReference>
<dbReference type="STRING" id="1763537.ULVI_00465"/>
<evidence type="ECO:0000313" key="2">
    <source>
        <dbReference type="Proteomes" id="UP000077013"/>
    </source>
</evidence>
<dbReference type="PANTHER" id="PTHR41260">
    <property type="entry name" value="PROTEIN ECSC"/>
    <property type="match status" value="1"/>
</dbReference>
<dbReference type="AlphaFoldDB" id="A0A167KFM4"/>
<dbReference type="RefSeq" id="WP_068588232.1">
    <property type="nucleotide sequence ID" value="NZ_LRXL01000001.1"/>
</dbReference>
<gene>
    <name evidence="1" type="ORF">ULVI_00465</name>
</gene>
<reference evidence="1 2" key="1">
    <citation type="submission" date="2016-02" db="EMBL/GenBank/DDBJ databases">
        <title>Ulvibacter sp. LPB0005, isolated from Thais luteostoma.</title>
        <authorList>
            <person name="Shin S.-K."/>
            <person name="Yi H."/>
        </authorList>
    </citation>
    <scope>NUCLEOTIDE SEQUENCE [LARGE SCALE GENOMIC DNA]</scope>
    <source>
        <strain evidence="1 2">LPB0005</strain>
    </source>
</reference>
<organism evidence="1 2">
    <name type="scientific">Cochleicola gelatinilyticus</name>
    <dbReference type="NCBI Taxonomy" id="1763537"/>
    <lineage>
        <taxon>Bacteria</taxon>
        <taxon>Pseudomonadati</taxon>
        <taxon>Bacteroidota</taxon>
        <taxon>Flavobacteriia</taxon>
        <taxon>Flavobacteriales</taxon>
        <taxon>Flavobacteriaceae</taxon>
        <taxon>Cochleicola</taxon>
    </lineage>
</organism>
<dbReference type="EMBL" id="LRXL01000001">
    <property type="protein sequence ID" value="OAB81842.1"/>
    <property type="molecule type" value="Genomic_DNA"/>
</dbReference>
<evidence type="ECO:0008006" key="3">
    <source>
        <dbReference type="Google" id="ProtNLM"/>
    </source>
</evidence>
<dbReference type="Pfam" id="PF12787">
    <property type="entry name" value="EcsC"/>
    <property type="match status" value="1"/>
</dbReference>
<comment type="caution">
    <text evidence="1">The sequence shown here is derived from an EMBL/GenBank/DDBJ whole genome shotgun (WGS) entry which is preliminary data.</text>
</comment>
<accession>A0A167KFM4</accession>
<name>A0A167KFM4_9FLAO</name>
<sequence length="276" mass="30022">MNNLAKTISLEDEILLIKAKQDMHTVSYIMKGFNFIGGKIEDGVELLPEKIQTFIFKQTTSILEQVVKVNLKTMKSGKPYKKPSKVVYKTLVTTTGAASGFLGVGTPIVGQTAFAADLALTTKFIMRSIMDIARGKGEELHTLEAQFQCLQVLALGGSGKDDDGADTSYYASRIAIQSGVNKASEIGLQGLVKTLSSSSNPLYQSFSVIVARFSGKVSEKVAAQLIPVVGGLTGGAINYTFITHFQKMAEAHFTIRMLERKYGIDFIQEKYNTIAI</sequence>
<evidence type="ECO:0000313" key="1">
    <source>
        <dbReference type="EMBL" id="OAB81842.1"/>
    </source>
</evidence>
<proteinExistence type="predicted"/>
<dbReference type="Proteomes" id="UP000077013">
    <property type="component" value="Unassembled WGS sequence"/>
</dbReference>
<dbReference type="PANTHER" id="PTHR41260:SF1">
    <property type="entry name" value="PROTEIN ECSC"/>
    <property type="match status" value="1"/>
</dbReference>